<organism evidence="2 3">
    <name type="scientific">Butyricimonas faecihominis</name>
    <dbReference type="NCBI Taxonomy" id="1472416"/>
    <lineage>
        <taxon>Bacteria</taxon>
        <taxon>Pseudomonadati</taxon>
        <taxon>Bacteroidota</taxon>
        <taxon>Bacteroidia</taxon>
        <taxon>Bacteroidales</taxon>
        <taxon>Odoribacteraceae</taxon>
        <taxon>Butyricimonas</taxon>
    </lineage>
</organism>
<evidence type="ECO:0000313" key="2">
    <source>
        <dbReference type="EMBL" id="MBB4027871.1"/>
    </source>
</evidence>
<dbReference type="RefSeq" id="WP_124316015.1">
    <property type="nucleotide sequence ID" value="NZ_AP028155.1"/>
</dbReference>
<keyword evidence="1" id="KW-0732">Signal</keyword>
<keyword evidence="3" id="KW-1185">Reference proteome</keyword>
<gene>
    <name evidence="2" type="ORF">GGR14_003685</name>
</gene>
<name>A0A7W6HZH8_9BACT</name>
<dbReference type="PROSITE" id="PS51257">
    <property type="entry name" value="PROKAR_LIPOPROTEIN"/>
    <property type="match status" value="1"/>
</dbReference>
<dbReference type="Proteomes" id="UP000546007">
    <property type="component" value="Unassembled WGS sequence"/>
</dbReference>
<dbReference type="GeneID" id="93101580"/>
<comment type="caution">
    <text evidence="2">The sequence shown here is derived from an EMBL/GenBank/DDBJ whole genome shotgun (WGS) entry which is preliminary data.</text>
</comment>
<accession>A0A7W6HZH8</accession>
<protein>
    <recommendedName>
        <fullName evidence="4">BACON domain-containing protein</fullName>
    </recommendedName>
</protein>
<sequence>MYKGILILFTLLLSFSACSIKEDERGGPVVTDEKIRFELFTKTGAYGLPVARASASETAVEQGIWVLVFRGTDGNAEFVEAVQADELNGKTYVYLTESSDACRLLILANPASHFYVGNMPYAFSTENFSTCLENKTLAYACENLHTAALTDPQNTVPYVGQKLPMSDLIDLPRIGTGVTMPQMQLKRAVGRIVVRNTAPGFILDGITTVTNVAKSSRLHNLTETLEQNIGVENLVEYRGDNSYISDIVETDEIMPQEQTTGDNPLYVYETHTSSNDTYLIIRGRYNGESFFYKMALVDDNRNMLNIQRNTEYIFTITSIKGRGFSSIADVKASLASNTNLDYTILVQDKSAYEIVSNNEYYLGVTNSHFEIYASAGTTRIYTAFTLITDCKTEFPEKRTITSLTSNLKIVSPADGKIPVSTTSPLEVEIQMLAGFDSGEIELYLGNLRKIISVRRQDMISANARTIGEFINNGYYVSAFVEDYANHGWLQLAPGNGEIRNDPDYIYVDDGKINLKIEENGSSSRREGIVYVSIGKGSTQRIKVYVTQATYPS</sequence>
<dbReference type="AlphaFoldDB" id="A0A7W6HZH8"/>
<proteinExistence type="predicted"/>
<dbReference type="OrthoDB" id="1099132at2"/>
<evidence type="ECO:0000313" key="3">
    <source>
        <dbReference type="Proteomes" id="UP000546007"/>
    </source>
</evidence>
<evidence type="ECO:0000256" key="1">
    <source>
        <dbReference type="SAM" id="SignalP"/>
    </source>
</evidence>
<feature type="signal peptide" evidence="1">
    <location>
        <begin position="1"/>
        <end position="19"/>
    </location>
</feature>
<reference evidence="2 3" key="1">
    <citation type="submission" date="2020-08" db="EMBL/GenBank/DDBJ databases">
        <title>Genomic Encyclopedia of Type Strains, Phase IV (KMG-IV): sequencing the most valuable type-strain genomes for metagenomic binning, comparative biology and taxonomic classification.</title>
        <authorList>
            <person name="Goeker M."/>
        </authorList>
    </citation>
    <scope>NUCLEOTIDE SEQUENCE [LARGE SCALE GENOMIC DNA]</scope>
    <source>
        <strain evidence="2 3">DSM 105721</strain>
    </source>
</reference>
<dbReference type="EMBL" id="JACIES010000013">
    <property type="protein sequence ID" value="MBB4027871.1"/>
    <property type="molecule type" value="Genomic_DNA"/>
</dbReference>
<feature type="chain" id="PRO_5030758363" description="BACON domain-containing protein" evidence="1">
    <location>
        <begin position="20"/>
        <end position="552"/>
    </location>
</feature>
<evidence type="ECO:0008006" key="4">
    <source>
        <dbReference type="Google" id="ProtNLM"/>
    </source>
</evidence>